<evidence type="ECO:0000256" key="1">
    <source>
        <dbReference type="SAM" id="MobiDB-lite"/>
    </source>
</evidence>
<sequence>MNAKSSNDAMLVEMRSSLHVDPNRPGSQRRGIQVTTTHAASVGVTTVVASTDPEPEVSPQQLAPTTRSPTRPPLIPDLYINTLVAFSPAKEGWMTRKTHKYVGAGNAYTVRRVCRIMKRTLFQMQWLDSQYQNHVESLNLSMIQRGNANYRSLHCSATALVRRNPCENNEGETIDIEVDVAALEDCMEEFNPPTDLPTSLAEVEAINSNASIQLHSVRNQQIYSHTQMVLLRRSFGQSSSICLNTLHRPVFFAYIPVSFWQQVVGEANSYARVHGIKLKTCFSLEEIMKFIGVIILEKKDGPRGTSRQGVSVDCNTVAASWYDSSIVTGASNADASTQTTVTRQVRSENVTLNAPTCIRKYSKNMQGVDRLDRTRVRFSLSGGHSFKKCYKSWILSLLTWRGLMHTLLLNSGDDRDYHKTFVAQLSSELISGKWKEAPSERRMFYTDGGGRYMYVTEEVSPSSAVWVAQSRDSENNAVSHQKRCSAVASKQMYSAKYRKRQQCVVCRREDRYATEVTEFWVLHGVCLCQYVSVTTEQFTCVNPTWTCWEK</sequence>
<accession>A0A9W7CWK3</accession>
<feature type="region of interest" description="Disordered" evidence="1">
    <location>
        <begin position="49"/>
        <end position="74"/>
    </location>
</feature>
<dbReference type="OrthoDB" id="123873at2759"/>
<dbReference type="PANTHER" id="PTHR46599:SF3">
    <property type="entry name" value="PIGGYBAC TRANSPOSABLE ELEMENT-DERIVED PROTEIN 4"/>
    <property type="match status" value="1"/>
</dbReference>
<dbReference type="AlphaFoldDB" id="A0A9W7CWK3"/>
<proteinExistence type="predicted"/>
<comment type="caution">
    <text evidence="2">The sequence shown here is derived from an EMBL/GenBank/DDBJ whole genome shotgun (WGS) entry which is preliminary data.</text>
</comment>
<protein>
    <submittedName>
        <fullName evidence="2">Unnamed protein product</fullName>
    </submittedName>
</protein>
<gene>
    <name evidence="2" type="ORF">Pfra01_001461000</name>
</gene>
<organism evidence="2 3">
    <name type="scientific">Phytophthora fragariaefolia</name>
    <dbReference type="NCBI Taxonomy" id="1490495"/>
    <lineage>
        <taxon>Eukaryota</taxon>
        <taxon>Sar</taxon>
        <taxon>Stramenopiles</taxon>
        <taxon>Oomycota</taxon>
        <taxon>Peronosporomycetes</taxon>
        <taxon>Peronosporales</taxon>
        <taxon>Peronosporaceae</taxon>
        <taxon>Phytophthora</taxon>
    </lineage>
</organism>
<keyword evidence="3" id="KW-1185">Reference proteome</keyword>
<dbReference type="EMBL" id="BSXT01001527">
    <property type="protein sequence ID" value="GMF43329.1"/>
    <property type="molecule type" value="Genomic_DNA"/>
</dbReference>
<dbReference type="PANTHER" id="PTHR46599">
    <property type="entry name" value="PIGGYBAC TRANSPOSABLE ELEMENT-DERIVED PROTEIN 4"/>
    <property type="match status" value="1"/>
</dbReference>
<dbReference type="Proteomes" id="UP001165121">
    <property type="component" value="Unassembled WGS sequence"/>
</dbReference>
<evidence type="ECO:0000313" key="2">
    <source>
        <dbReference type="EMBL" id="GMF43329.1"/>
    </source>
</evidence>
<reference evidence="2" key="1">
    <citation type="submission" date="2023-04" db="EMBL/GenBank/DDBJ databases">
        <title>Phytophthora fragariaefolia NBRC 109709.</title>
        <authorList>
            <person name="Ichikawa N."/>
            <person name="Sato H."/>
            <person name="Tonouchi N."/>
        </authorList>
    </citation>
    <scope>NUCLEOTIDE SEQUENCE</scope>
    <source>
        <strain evidence="2">NBRC 109709</strain>
    </source>
</reference>
<name>A0A9W7CWK3_9STRA</name>
<evidence type="ECO:0000313" key="3">
    <source>
        <dbReference type="Proteomes" id="UP001165121"/>
    </source>
</evidence>
<feature type="compositionally biased region" description="Polar residues" evidence="1">
    <location>
        <begin position="58"/>
        <end position="69"/>
    </location>
</feature>